<organism evidence="2 3">
    <name type="scientific">Peribacillus asahii</name>
    <dbReference type="NCBI Taxonomy" id="228899"/>
    <lineage>
        <taxon>Bacteria</taxon>
        <taxon>Bacillati</taxon>
        <taxon>Bacillota</taxon>
        <taxon>Bacilli</taxon>
        <taxon>Bacillales</taxon>
        <taxon>Bacillaceae</taxon>
        <taxon>Peribacillus</taxon>
    </lineage>
</organism>
<protein>
    <submittedName>
        <fullName evidence="2">DUF2306 domain-containing protein</fullName>
    </submittedName>
</protein>
<reference evidence="2 3" key="1">
    <citation type="submission" date="2018-08" db="EMBL/GenBank/DDBJ databases">
        <title>Bacillus jemisoniae sp. nov., Bacillus chryseoplanitiae sp. nov., Bacillus resnikiae sp. nov., and Bacillus frankliniae sp. nov., isolated from Viking spacecraft and associated surfaces.</title>
        <authorList>
            <person name="Seuylemezian A."/>
            <person name="Vaishampayan P."/>
        </authorList>
    </citation>
    <scope>NUCLEOTIDE SEQUENCE [LARGE SCALE GENOMIC DNA]</scope>
    <source>
        <strain evidence="2 3">MA001</strain>
    </source>
</reference>
<comment type="caution">
    <text evidence="2">The sequence shown here is derived from an EMBL/GenBank/DDBJ whole genome shotgun (WGS) entry which is preliminary data.</text>
</comment>
<evidence type="ECO:0000256" key="1">
    <source>
        <dbReference type="SAM" id="Phobius"/>
    </source>
</evidence>
<keyword evidence="1" id="KW-1133">Transmembrane helix</keyword>
<evidence type="ECO:0000313" key="2">
    <source>
        <dbReference type="EMBL" id="RID81515.1"/>
    </source>
</evidence>
<feature type="transmembrane region" description="Helical" evidence="1">
    <location>
        <begin position="77"/>
        <end position="96"/>
    </location>
</feature>
<feature type="transmembrane region" description="Helical" evidence="1">
    <location>
        <begin position="168"/>
        <end position="185"/>
    </location>
</feature>
<keyword evidence="1" id="KW-0472">Membrane</keyword>
<feature type="transmembrane region" description="Helical" evidence="1">
    <location>
        <begin position="141"/>
        <end position="162"/>
    </location>
</feature>
<accession>A0A398AUZ2</accession>
<name>A0A398AUZ2_9BACI</name>
<dbReference type="Pfam" id="PF10067">
    <property type="entry name" value="DUF2306"/>
    <property type="match status" value="1"/>
</dbReference>
<sequence>MGAVNVLLFSAYIFVIFFVIGTKNAPMVKGKMEDEHFHLTVWEAFFYPHIILGTIALAISPFQLTKVSRKKPKLHRNLGKIYGFTIFINVLLVPYISLFSTGGQSTMIAFLVLNTFWLGTTAMGVLRGFQKKIPSHKNWILRSYAITWVFVSFRIIVIPLSVFLDASISFPIAVYLSIALNLIFVESKRIKKTVFVS</sequence>
<dbReference type="InterPro" id="IPR018750">
    <property type="entry name" value="DUF2306_membrane"/>
</dbReference>
<proteinExistence type="predicted"/>
<keyword evidence="1" id="KW-0812">Transmembrane</keyword>
<feature type="transmembrane region" description="Helical" evidence="1">
    <location>
        <begin position="108"/>
        <end position="129"/>
    </location>
</feature>
<gene>
    <name evidence="2" type="ORF">D1953_20610</name>
</gene>
<feature type="transmembrane region" description="Helical" evidence="1">
    <location>
        <begin position="7"/>
        <end position="25"/>
    </location>
</feature>
<dbReference type="Proteomes" id="UP000266016">
    <property type="component" value="Unassembled WGS sequence"/>
</dbReference>
<dbReference type="EMBL" id="QWVS01000068">
    <property type="protein sequence ID" value="RID81515.1"/>
    <property type="molecule type" value="Genomic_DNA"/>
</dbReference>
<keyword evidence="3" id="KW-1185">Reference proteome</keyword>
<feature type="transmembrane region" description="Helical" evidence="1">
    <location>
        <begin position="45"/>
        <end position="65"/>
    </location>
</feature>
<dbReference type="AlphaFoldDB" id="A0A398AUZ2"/>
<evidence type="ECO:0000313" key="3">
    <source>
        <dbReference type="Proteomes" id="UP000266016"/>
    </source>
</evidence>